<dbReference type="PaxDb" id="3055-EDP00824"/>
<dbReference type="RefSeq" id="XP_042921619.1">
    <property type="nucleotide sequence ID" value="XM_043066323.1"/>
</dbReference>
<evidence type="ECO:0000256" key="1">
    <source>
        <dbReference type="SAM" id="MobiDB-lite"/>
    </source>
</evidence>
<dbReference type="GeneID" id="5722322"/>
<feature type="region of interest" description="Disordered" evidence="1">
    <location>
        <begin position="1074"/>
        <end position="1100"/>
    </location>
</feature>
<feature type="region of interest" description="Disordered" evidence="1">
    <location>
        <begin position="12"/>
        <end position="82"/>
    </location>
</feature>
<feature type="compositionally biased region" description="Basic and acidic residues" evidence="1">
    <location>
        <begin position="918"/>
        <end position="932"/>
    </location>
</feature>
<dbReference type="AlphaFoldDB" id="A0A2K3DFS5"/>
<dbReference type="ExpressionAtlas" id="A0A2K3DFS5">
    <property type="expression patterns" value="baseline"/>
</dbReference>
<feature type="compositionally biased region" description="Low complexity" evidence="1">
    <location>
        <begin position="147"/>
        <end position="164"/>
    </location>
</feature>
<feature type="region of interest" description="Disordered" evidence="1">
    <location>
        <begin position="99"/>
        <end position="167"/>
    </location>
</feature>
<dbReference type="InParanoid" id="A0A2K3DFS5"/>
<proteinExistence type="predicted"/>
<feature type="compositionally biased region" description="Basic and acidic residues" evidence="1">
    <location>
        <begin position="209"/>
        <end position="218"/>
    </location>
</feature>
<evidence type="ECO:0000313" key="3">
    <source>
        <dbReference type="Proteomes" id="UP000006906"/>
    </source>
</evidence>
<feature type="region of interest" description="Disordered" evidence="1">
    <location>
        <begin position="914"/>
        <end position="945"/>
    </location>
</feature>
<name>A0A2K3DFS5_CHLRE</name>
<feature type="region of interest" description="Disordered" evidence="1">
    <location>
        <begin position="203"/>
        <end position="276"/>
    </location>
</feature>
<feature type="compositionally biased region" description="Pro residues" evidence="1">
    <location>
        <begin position="256"/>
        <end position="273"/>
    </location>
</feature>
<gene>
    <name evidence="2" type="ORF">CHLRE_09g413150v5</name>
</gene>
<organism evidence="2 3">
    <name type="scientific">Chlamydomonas reinhardtii</name>
    <name type="common">Chlamydomonas smithii</name>
    <dbReference type="NCBI Taxonomy" id="3055"/>
    <lineage>
        <taxon>Eukaryota</taxon>
        <taxon>Viridiplantae</taxon>
        <taxon>Chlorophyta</taxon>
        <taxon>core chlorophytes</taxon>
        <taxon>Chlorophyceae</taxon>
        <taxon>CS clade</taxon>
        <taxon>Chlamydomonadales</taxon>
        <taxon>Chlamydomonadaceae</taxon>
        <taxon>Chlamydomonas</taxon>
    </lineage>
</organism>
<feature type="region of interest" description="Disordered" evidence="1">
    <location>
        <begin position="600"/>
        <end position="633"/>
    </location>
</feature>
<reference evidence="2 3" key="1">
    <citation type="journal article" date="2007" name="Science">
        <title>The Chlamydomonas genome reveals the evolution of key animal and plant functions.</title>
        <authorList>
            <person name="Merchant S.S."/>
            <person name="Prochnik S.E."/>
            <person name="Vallon O."/>
            <person name="Harris E.H."/>
            <person name="Karpowicz S.J."/>
            <person name="Witman G.B."/>
            <person name="Terry A."/>
            <person name="Salamov A."/>
            <person name="Fritz-Laylin L.K."/>
            <person name="Marechal-Drouard L."/>
            <person name="Marshall W.F."/>
            <person name="Qu L.H."/>
            <person name="Nelson D.R."/>
            <person name="Sanderfoot A.A."/>
            <person name="Spalding M.H."/>
            <person name="Kapitonov V.V."/>
            <person name="Ren Q."/>
            <person name="Ferris P."/>
            <person name="Lindquist E."/>
            <person name="Shapiro H."/>
            <person name="Lucas S.M."/>
            <person name="Grimwood J."/>
            <person name="Schmutz J."/>
            <person name="Cardol P."/>
            <person name="Cerutti H."/>
            <person name="Chanfreau G."/>
            <person name="Chen C.L."/>
            <person name="Cognat V."/>
            <person name="Croft M.T."/>
            <person name="Dent R."/>
            <person name="Dutcher S."/>
            <person name="Fernandez E."/>
            <person name="Fukuzawa H."/>
            <person name="Gonzalez-Ballester D."/>
            <person name="Gonzalez-Halphen D."/>
            <person name="Hallmann A."/>
            <person name="Hanikenne M."/>
            <person name="Hippler M."/>
            <person name="Inwood W."/>
            <person name="Jabbari K."/>
            <person name="Kalanon M."/>
            <person name="Kuras R."/>
            <person name="Lefebvre P.A."/>
            <person name="Lemaire S.D."/>
            <person name="Lobanov A.V."/>
            <person name="Lohr M."/>
            <person name="Manuell A."/>
            <person name="Meier I."/>
            <person name="Mets L."/>
            <person name="Mittag M."/>
            <person name="Mittelmeier T."/>
            <person name="Moroney J.V."/>
            <person name="Moseley J."/>
            <person name="Napoli C."/>
            <person name="Nedelcu A.M."/>
            <person name="Niyogi K."/>
            <person name="Novoselov S.V."/>
            <person name="Paulsen I.T."/>
            <person name="Pazour G."/>
            <person name="Purton S."/>
            <person name="Ral J.P."/>
            <person name="Riano-Pachon D.M."/>
            <person name="Riekhof W."/>
            <person name="Rymarquis L."/>
            <person name="Schroda M."/>
            <person name="Stern D."/>
            <person name="Umen J."/>
            <person name="Willows R."/>
            <person name="Wilson N."/>
            <person name="Zimmer S.L."/>
            <person name="Allmer J."/>
            <person name="Balk J."/>
            <person name="Bisova K."/>
            <person name="Chen C.J."/>
            <person name="Elias M."/>
            <person name="Gendler K."/>
            <person name="Hauser C."/>
            <person name="Lamb M.R."/>
            <person name="Ledford H."/>
            <person name="Long J.C."/>
            <person name="Minagawa J."/>
            <person name="Page M.D."/>
            <person name="Pan J."/>
            <person name="Pootakham W."/>
            <person name="Roje S."/>
            <person name="Rose A."/>
            <person name="Stahlberg E."/>
            <person name="Terauchi A.M."/>
            <person name="Yang P."/>
            <person name="Ball S."/>
            <person name="Bowler C."/>
            <person name="Dieckmann C.L."/>
            <person name="Gladyshev V.N."/>
            <person name="Green P."/>
            <person name="Jorgensen R."/>
            <person name="Mayfield S."/>
            <person name="Mueller-Roeber B."/>
            <person name="Rajamani S."/>
            <person name="Sayre R.T."/>
            <person name="Brokstein P."/>
            <person name="Dubchak I."/>
            <person name="Goodstein D."/>
            <person name="Hornick L."/>
            <person name="Huang Y.W."/>
            <person name="Jhaveri J."/>
            <person name="Luo Y."/>
            <person name="Martinez D."/>
            <person name="Ngau W.C."/>
            <person name="Otillar B."/>
            <person name="Poliakov A."/>
            <person name="Porter A."/>
            <person name="Szajkowski L."/>
            <person name="Werner G."/>
            <person name="Zhou K."/>
            <person name="Grigoriev I.V."/>
            <person name="Rokhsar D.S."/>
            <person name="Grossman A.R."/>
        </authorList>
    </citation>
    <scope>NUCLEOTIDE SEQUENCE [LARGE SCALE GENOMIC DNA]</scope>
    <source>
        <strain evidence="3">CC-503</strain>
    </source>
</reference>
<dbReference type="EMBL" id="CM008970">
    <property type="protein sequence ID" value="PNW79391.1"/>
    <property type="molecule type" value="Genomic_DNA"/>
</dbReference>
<feature type="compositionally biased region" description="Low complexity" evidence="1">
    <location>
        <begin position="103"/>
        <end position="134"/>
    </location>
</feature>
<protein>
    <submittedName>
        <fullName evidence="2">Uncharacterized protein</fullName>
    </submittedName>
</protein>
<dbReference type="Proteomes" id="UP000006906">
    <property type="component" value="Chromosome 9"/>
</dbReference>
<feature type="compositionally biased region" description="Low complexity" evidence="1">
    <location>
        <begin position="53"/>
        <end position="68"/>
    </location>
</feature>
<sequence length="1145" mass="112535">MAFARIRVEAKQTISSCGKATAPVSAGATGNGTIAASGPASVSQPQSAAPVNAQSASSSRDSSPQRYSLPARGISSPGTLAARHRVASADDLVALASRMSRSTAEPAAADNAATPKDAPNAPGAAASTGRASRSPARDVRRASVIRGAGNACGSSASASGLSLSPGHRRSQSAIVLSLGTRVNEGAAAAAEDITMAVGTTAAGVAPGDTETRSPDQQHHQQQQQVKPFNRHGSDFRVNGTKAPDDPSRASSFACEPLPPPQHQQPAPMSPPLVPRLRLSPLPSTSFTSTFASTLDSTSNFSAAYASTSSAASALSSSSVLPPLLDSHPSARQLLREEQRAREVAASVAAIARSKGLAPPPTPTHAAAAGAAAAAAGLSSGDAGLSAEWASGEPRVLQTAAMMTDPEATASAASMPVSAEVRATETVPLVASQQQQQILIRRLLPLGWQLNGSPLWRWAEEGLSRQQSEQPLEQFEQWDAQEVVSAAGIGQRQRRSTAPGPRVGPCPAAEAQLAASAAWASAAAAPAADGGGPGGAFQPAAPGCGAAIVLSTAAESSAVASSDVGGAGEAHASAASVLYSSSTTAAGPAAVAPDPAVATDATCNGSASVPSPGPVALGHPVSQPSGSSSSSGRLFTPFMRPTAAEPFFLCMCTPRAAAADDCGRAMGAEVQQPAPGRHGRDQAQWPAASDAVTGAAAVTAAAESSTLLLPVPPTPDGMGPRPLRLVPSLPAAAASCSGHGAGGGFGFGFHRLTAAPLSRLASAAPLSRLASAARPGAAVTRPVAGAAAEAAAGAADGAHAASTTADGSGGPEVCAMVAASAAALRRLRRLRNLRRTLTGGGDLNVFRIRHYHHHDAPGATGVSHLALTTAVAGAAANVLTLLPGTGGLGSALSTAVSLSSAAAAMTRAAAAATANTDAAELRSPEPFHQEQHSSSHSGSHRGALLRPGSRIWGGGGGGSGSVMALVAKALADVLAGQGAPPSSRQALRRRVRAVVAGASLAWTAANVAALAGALGHLDFGSDPAAATKTLLDLLLSGPSLAEAAQDLMRLGVLVGLVAGGGSAAAAAAVAATTSSPSTTASSQHHGDHPGRSQGHSRGGQGHGPCTVCGGGGGGSGSSCGGLGTRQLQEQALASCIACGAVSGAAT</sequence>
<accession>A0A2K3DFS5</accession>
<keyword evidence="3" id="KW-1185">Reference proteome</keyword>
<evidence type="ECO:0000313" key="2">
    <source>
        <dbReference type="EMBL" id="PNW79391.1"/>
    </source>
</evidence>
<feature type="compositionally biased region" description="Polar residues" evidence="1">
    <location>
        <begin position="40"/>
        <end position="49"/>
    </location>
</feature>
<dbReference type="Gramene" id="PNW79391">
    <property type="protein sequence ID" value="PNW79391"/>
    <property type="gene ID" value="CHLRE_09g413150v5"/>
</dbReference>
<dbReference type="KEGG" id="cre:CHLRE_09g413150v5"/>
<feature type="region of interest" description="Disordered" evidence="1">
    <location>
        <begin position="485"/>
        <end position="506"/>
    </location>
</feature>